<keyword evidence="1" id="KW-0812">Transmembrane</keyword>
<dbReference type="EMBL" id="MT630734">
    <property type="protein sequence ID" value="QNO42383.1"/>
    <property type="molecule type" value="Genomic_DNA"/>
</dbReference>
<organism evidence="2">
    <name type="scientific">Candidatus Methanogaster sp. ANME-2c ERB4</name>
    <dbReference type="NCBI Taxonomy" id="2759911"/>
    <lineage>
        <taxon>Archaea</taxon>
        <taxon>Methanobacteriati</taxon>
        <taxon>Methanobacteriota</taxon>
        <taxon>Stenosarchaea group</taxon>
        <taxon>Methanomicrobia</taxon>
        <taxon>Methanosarcinales</taxon>
        <taxon>ANME-2 cluster</taxon>
        <taxon>Candidatus Methanogasteraceae</taxon>
        <taxon>Candidatus Methanogaster</taxon>
    </lineage>
</organism>
<feature type="transmembrane region" description="Helical" evidence="1">
    <location>
        <begin position="20"/>
        <end position="38"/>
    </location>
</feature>
<proteinExistence type="predicted"/>
<evidence type="ECO:0000313" key="2">
    <source>
        <dbReference type="EMBL" id="QNO42383.1"/>
    </source>
</evidence>
<accession>A0A7G9Y2Z9</accession>
<evidence type="ECO:0000256" key="1">
    <source>
        <dbReference type="SAM" id="Phobius"/>
    </source>
</evidence>
<name>A0A7G9Y2Z9_9EURY</name>
<protein>
    <submittedName>
        <fullName evidence="2">Uncharacterized protein</fullName>
    </submittedName>
</protein>
<dbReference type="PROSITE" id="PS51257">
    <property type="entry name" value="PROKAR_LIPOPROTEIN"/>
    <property type="match status" value="1"/>
</dbReference>
<gene>
    <name evidence="2" type="ORF">LFOPHFOE_00023</name>
</gene>
<keyword evidence="1" id="KW-0472">Membrane</keyword>
<feature type="transmembrane region" description="Helical" evidence="1">
    <location>
        <begin position="74"/>
        <end position="93"/>
    </location>
</feature>
<reference evidence="2" key="1">
    <citation type="submission" date="2020-06" db="EMBL/GenBank/DDBJ databases">
        <title>Unique genomic features of the anaerobic methanotrophic archaea.</title>
        <authorList>
            <person name="Chadwick G.L."/>
            <person name="Skennerton C.T."/>
            <person name="Laso-Perez R."/>
            <person name="Leu A.O."/>
            <person name="Speth D.R."/>
            <person name="Yu H."/>
            <person name="Morgan-Lang C."/>
            <person name="Hatzenpichler R."/>
            <person name="Goudeau D."/>
            <person name="Malmstrom R."/>
            <person name="Brazelton W.J."/>
            <person name="Woyke T."/>
            <person name="Hallam S.J."/>
            <person name="Tyson G.W."/>
            <person name="Wegener G."/>
            <person name="Boetius A."/>
            <person name="Orphan V."/>
        </authorList>
    </citation>
    <scope>NUCLEOTIDE SEQUENCE</scope>
</reference>
<dbReference type="AlphaFoldDB" id="A0A7G9Y2Z9"/>
<keyword evidence="1" id="KW-1133">Transmembrane helix</keyword>
<sequence>MWFLERWLENKKTVKKLVYVLYVSLILSCLLGFAIHLAPPAEHVEHDEHAAPAEHAEHGEHEHEEHASFAFEQIPIFSAIFGFIVCALLGLGAKAYGHNVVMKEEDYYDE</sequence>